<sequence>MAPRVVIIGAGFGGLGVAHALRESGIDDVTVLERADDVGGVWRDNTYPGAACDVPSPLYSWSWATNPDWSRRYSPQPEILDYIRRTAAERGLRDLVRTGVEVTGLRWDDGWEVRTAGGTTYLADVVVSAVGQLSEPVVPAIPGVETFAGPAFHSARWRHDVDLRGQRVAVIGTGASAVQLVPGIVDEVAAMTVFQRSAPYVVLRPDRLYSTLHHRLFHRFPRALAFERRATYELTELFNRALEGSSRLTRPLLAAIRGVWRMHLHRQVKDAGLRRRLVPDYPLGCKRLLFSNDWYPALARDHVDVVTDRVVAIEPGGVRTSDGHLHEADVLVWGTGFAATDFLGSIAVHGVAGADLHDVWSDGARAHLGLTVPGFPNLFCVYGPNTNLGGSSIIQMLEAQASWIAEVVGRIAAGEARRVAVRREAWEAYDREMQGRLGTGIWSHCDSWYRDGARITTNWPGQVAEYQRRLAEVDWSDLEDVGRPGPRKITGF</sequence>
<dbReference type="EMBL" id="WSEK01000003">
    <property type="protein sequence ID" value="MVQ47673.1"/>
    <property type="molecule type" value="Genomic_DNA"/>
</dbReference>
<dbReference type="AlphaFoldDB" id="A0A6L6XLP1"/>
<dbReference type="SUPFAM" id="SSF51905">
    <property type="entry name" value="FAD/NAD(P)-binding domain"/>
    <property type="match status" value="1"/>
</dbReference>
<name>A0A6L6XLP1_9ACTN</name>
<organism evidence="1 2">
    <name type="scientific">Nocardioides agri</name>
    <dbReference type="NCBI Taxonomy" id="2682843"/>
    <lineage>
        <taxon>Bacteria</taxon>
        <taxon>Bacillati</taxon>
        <taxon>Actinomycetota</taxon>
        <taxon>Actinomycetes</taxon>
        <taxon>Propionibacteriales</taxon>
        <taxon>Nocardioidaceae</taxon>
        <taxon>Nocardioides</taxon>
    </lineage>
</organism>
<reference evidence="1 2" key="1">
    <citation type="submission" date="2019-12" db="EMBL/GenBank/DDBJ databases">
        <authorList>
            <person name="Huq M.A."/>
        </authorList>
    </citation>
    <scope>NUCLEOTIDE SEQUENCE [LARGE SCALE GENOMIC DNA]</scope>
    <source>
        <strain evidence="1 2">MAH-18</strain>
    </source>
</reference>
<gene>
    <name evidence="1" type="ORF">GON03_00655</name>
</gene>
<accession>A0A6L6XLP1</accession>
<evidence type="ECO:0000313" key="1">
    <source>
        <dbReference type="EMBL" id="MVQ47673.1"/>
    </source>
</evidence>
<dbReference type="InterPro" id="IPR051209">
    <property type="entry name" value="FAD-bind_Monooxygenase_sf"/>
</dbReference>
<dbReference type="PANTHER" id="PTHR42877:SF4">
    <property type="entry name" value="FAD_NAD(P)-BINDING DOMAIN-CONTAINING PROTEIN-RELATED"/>
    <property type="match status" value="1"/>
</dbReference>
<proteinExistence type="predicted"/>
<dbReference type="PANTHER" id="PTHR42877">
    <property type="entry name" value="L-ORNITHINE N(5)-MONOOXYGENASE-RELATED"/>
    <property type="match status" value="1"/>
</dbReference>
<dbReference type="Pfam" id="PF13738">
    <property type="entry name" value="Pyr_redox_3"/>
    <property type="match status" value="1"/>
</dbReference>
<keyword evidence="2" id="KW-1185">Reference proteome</keyword>
<dbReference type="Gene3D" id="3.50.50.60">
    <property type="entry name" value="FAD/NAD(P)-binding domain"/>
    <property type="match status" value="2"/>
</dbReference>
<dbReference type="RefSeq" id="WP_157339812.1">
    <property type="nucleotide sequence ID" value="NZ_WSEK01000003.1"/>
</dbReference>
<dbReference type="InterPro" id="IPR036188">
    <property type="entry name" value="FAD/NAD-bd_sf"/>
</dbReference>
<dbReference type="Proteomes" id="UP000473525">
    <property type="component" value="Unassembled WGS sequence"/>
</dbReference>
<comment type="caution">
    <text evidence="1">The sequence shown here is derived from an EMBL/GenBank/DDBJ whole genome shotgun (WGS) entry which is preliminary data.</text>
</comment>
<dbReference type="PRINTS" id="PR00419">
    <property type="entry name" value="ADXRDTASE"/>
</dbReference>
<evidence type="ECO:0000313" key="2">
    <source>
        <dbReference type="Proteomes" id="UP000473525"/>
    </source>
</evidence>
<protein>
    <submittedName>
        <fullName evidence="1">FAD-dependent oxidoreductase</fullName>
    </submittedName>
</protein>